<reference evidence="2 3" key="1">
    <citation type="submission" date="2015-09" db="EMBL/GenBank/DDBJ databases">
        <title>Draft genome of the parasitic nematode Teladorsagia circumcincta isolate WARC Sus (inbred).</title>
        <authorList>
            <person name="Mitreva M."/>
        </authorList>
    </citation>
    <scope>NUCLEOTIDE SEQUENCE [LARGE SCALE GENOMIC DNA]</scope>
    <source>
        <strain evidence="2 3">S</strain>
    </source>
</reference>
<proteinExistence type="predicted"/>
<feature type="compositionally biased region" description="Low complexity" evidence="1">
    <location>
        <begin position="18"/>
        <end position="27"/>
    </location>
</feature>
<name>A0A2G9U8M7_TELCI</name>
<dbReference type="EMBL" id="KZ348177">
    <property type="protein sequence ID" value="PIO66564.1"/>
    <property type="molecule type" value="Genomic_DNA"/>
</dbReference>
<evidence type="ECO:0000256" key="1">
    <source>
        <dbReference type="SAM" id="MobiDB-lite"/>
    </source>
</evidence>
<organism evidence="2 3">
    <name type="scientific">Teladorsagia circumcincta</name>
    <name type="common">Brown stomach worm</name>
    <name type="synonym">Ostertagia circumcincta</name>
    <dbReference type="NCBI Taxonomy" id="45464"/>
    <lineage>
        <taxon>Eukaryota</taxon>
        <taxon>Metazoa</taxon>
        <taxon>Ecdysozoa</taxon>
        <taxon>Nematoda</taxon>
        <taxon>Chromadorea</taxon>
        <taxon>Rhabditida</taxon>
        <taxon>Rhabditina</taxon>
        <taxon>Rhabditomorpha</taxon>
        <taxon>Strongyloidea</taxon>
        <taxon>Trichostrongylidae</taxon>
        <taxon>Teladorsagia</taxon>
    </lineage>
</organism>
<dbReference type="Proteomes" id="UP000230423">
    <property type="component" value="Unassembled WGS sequence"/>
</dbReference>
<feature type="compositionally biased region" description="Polar residues" evidence="1">
    <location>
        <begin position="45"/>
        <end position="56"/>
    </location>
</feature>
<feature type="compositionally biased region" description="Basic and acidic residues" evidence="1">
    <location>
        <begin position="28"/>
        <end position="38"/>
    </location>
</feature>
<feature type="compositionally biased region" description="Acidic residues" evidence="1">
    <location>
        <begin position="8"/>
        <end position="17"/>
    </location>
</feature>
<dbReference type="AlphaFoldDB" id="A0A2G9U8M7"/>
<sequence length="135" mass="14628">MGSTAQESAEDTDEGESDSSGSSIWASDSHREHSARSGEEEDIDSCTNEGTISPASSGFEIGSPVIVDLPYSSEDEEERNICEGTSRPSTRTQKSMRKQDRKQVSNDDRSSESSLESDDSLATTSSEVRNSLLRL</sequence>
<evidence type="ECO:0000313" key="3">
    <source>
        <dbReference type="Proteomes" id="UP000230423"/>
    </source>
</evidence>
<feature type="region of interest" description="Disordered" evidence="1">
    <location>
        <begin position="1"/>
        <end position="135"/>
    </location>
</feature>
<feature type="compositionally biased region" description="Basic and acidic residues" evidence="1">
    <location>
        <begin position="97"/>
        <end position="111"/>
    </location>
</feature>
<evidence type="ECO:0000313" key="2">
    <source>
        <dbReference type="EMBL" id="PIO66564.1"/>
    </source>
</evidence>
<accession>A0A2G9U8M7</accession>
<dbReference type="OrthoDB" id="5810818at2759"/>
<gene>
    <name evidence="2" type="ORF">TELCIR_11721</name>
</gene>
<protein>
    <submittedName>
        <fullName evidence="2">Uncharacterized protein</fullName>
    </submittedName>
</protein>
<keyword evidence="3" id="KW-1185">Reference proteome</keyword>